<sequence length="68" mass="7847">MTTKRQHPEQGTQPEQLTLLAPAEVPLQFRLDRRTRERGLAHIAEIRRQLAARAAHTPAWQERVDRAA</sequence>
<gene>
    <name evidence="1" type="ORF">UFOPK1493_00825</name>
</gene>
<proteinExistence type="predicted"/>
<evidence type="ECO:0000313" key="1">
    <source>
        <dbReference type="EMBL" id="CAB4547929.1"/>
    </source>
</evidence>
<name>A0A6J6CBU6_9ZZZZ</name>
<protein>
    <submittedName>
        <fullName evidence="1">Unannotated protein</fullName>
    </submittedName>
</protein>
<dbReference type="EMBL" id="CAEZSR010000019">
    <property type="protein sequence ID" value="CAB4547929.1"/>
    <property type="molecule type" value="Genomic_DNA"/>
</dbReference>
<reference evidence="1" key="1">
    <citation type="submission" date="2020-05" db="EMBL/GenBank/DDBJ databases">
        <authorList>
            <person name="Chiriac C."/>
            <person name="Salcher M."/>
            <person name="Ghai R."/>
            <person name="Kavagutti S V."/>
        </authorList>
    </citation>
    <scope>NUCLEOTIDE SEQUENCE</scope>
</reference>
<organism evidence="1">
    <name type="scientific">freshwater metagenome</name>
    <dbReference type="NCBI Taxonomy" id="449393"/>
    <lineage>
        <taxon>unclassified sequences</taxon>
        <taxon>metagenomes</taxon>
        <taxon>ecological metagenomes</taxon>
    </lineage>
</organism>
<dbReference type="AlphaFoldDB" id="A0A6J6CBU6"/>
<accession>A0A6J6CBU6</accession>